<accession>A0ABS2L7I4</accession>
<dbReference type="RefSeq" id="WP_307827208.1">
    <property type="nucleotide sequence ID" value="NZ_BAAAHT010000009.1"/>
</dbReference>
<name>A0ABS2L7I4_9MICO</name>
<evidence type="ECO:0000313" key="14">
    <source>
        <dbReference type="EMBL" id="MBM7473066.1"/>
    </source>
</evidence>
<organism evidence="14 15">
    <name type="scientific">Subtercola frigoramans</name>
    <dbReference type="NCBI Taxonomy" id="120298"/>
    <lineage>
        <taxon>Bacteria</taxon>
        <taxon>Bacillati</taxon>
        <taxon>Actinomycetota</taxon>
        <taxon>Actinomycetes</taxon>
        <taxon>Micrococcales</taxon>
        <taxon>Microbacteriaceae</taxon>
        <taxon>Subtercola</taxon>
    </lineage>
</organism>
<dbReference type="InterPro" id="IPR010617">
    <property type="entry name" value="TMEM175-like"/>
</dbReference>
<feature type="transmembrane region" description="Helical" evidence="13">
    <location>
        <begin position="46"/>
        <end position="67"/>
    </location>
</feature>
<evidence type="ECO:0000256" key="2">
    <source>
        <dbReference type="ARBA" id="ARBA00006920"/>
    </source>
</evidence>
<dbReference type="EMBL" id="JAFBBU010000001">
    <property type="protein sequence ID" value="MBM7473066.1"/>
    <property type="molecule type" value="Genomic_DNA"/>
</dbReference>
<dbReference type="PANTHER" id="PTHR31462">
    <property type="entry name" value="ENDOSOMAL/LYSOSOMAL POTASSIUM CHANNEL TMEM175"/>
    <property type="match status" value="1"/>
</dbReference>
<evidence type="ECO:0000256" key="8">
    <source>
        <dbReference type="ARBA" id="ARBA00022989"/>
    </source>
</evidence>
<keyword evidence="5 13" id="KW-0812">Transmembrane</keyword>
<comment type="caution">
    <text evidence="14">The sequence shown here is derived from an EMBL/GenBank/DDBJ whole genome shotgun (WGS) entry which is preliminary data.</text>
</comment>
<feature type="transmembrane region" description="Helical" evidence="13">
    <location>
        <begin position="156"/>
        <end position="189"/>
    </location>
</feature>
<keyword evidence="9" id="KW-0406">Ion transport</keyword>
<evidence type="ECO:0000256" key="4">
    <source>
        <dbReference type="ARBA" id="ARBA00022538"/>
    </source>
</evidence>
<comment type="catalytic activity">
    <reaction evidence="12">
        <text>K(+)(in) = K(+)(out)</text>
        <dbReference type="Rhea" id="RHEA:29463"/>
        <dbReference type="ChEBI" id="CHEBI:29103"/>
    </reaction>
</comment>
<keyword evidence="10 13" id="KW-0472">Membrane</keyword>
<evidence type="ECO:0000256" key="13">
    <source>
        <dbReference type="SAM" id="Phobius"/>
    </source>
</evidence>
<keyword evidence="8 13" id="KW-1133">Transmembrane helix</keyword>
<evidence type="ECO:0000256" key="9">
    <source>
        <dbReference type="ARBA" id="ARBA00023065"/>
    </source>
</evidence>
<evidence type="ECO:0000256" key="7">
    <source>
        <dbReference type="ARBA" id="ARBA00022958"/>
    </source>
</evidence>
<proteinExistence type="inferred from homology"/>
<evidence type="ECO:0000256" key="11">
    <source>
        <dbReference type="ARBA" id="ARBA00023303"/>
    </source>
</evidence>
<keyword evidence="11" id="KW-0407">Ion channel</keyword>
<keyword evidence="15" id="KW-1185">Reference proteome</keyword>
<gene>
    <name evidence="14" type="ORF">JOE66_002700</name>
</gene>
<evidence type="ECO:0000256" key="6">
    <source>
        <dbReference type="ARBA" id="ARBA00022826"/>
    </source>
</evidence>
<dbReference type="Proteomes" id="UP000776164">
    <property type="component" value="Unassembled WGS sequence"/>
</dbReference>
<evidence type="ECO:0000256" key="5">
    <source>
        <dbReference type="ARBA" id="ARBA00022692"/>
    </source>
</evidence>
<comment type="subcellular location">
    <subcellularLocation>
        <location evidence="1">Membrane</location>
        <topology evidence="1">Multi-pass membrane protein</topology>
    </subcellularLocation>
</comment>
<evidence type="ECO:0000256" key="3">
    <source>
        <dbReference type="ARBA" id="ARBA00022448"/>
    </source>
</evidence>
<keyword evidence="6" id="KW-0631">Potassium channel</keyword>
<reference evidence="14 15" key="1">
    <citation type="submission" date="2021-01" db="EMBL/GenBank/DDBJ databases">
        <title>Sequencing the genomes of 1000 actinobacteria strains.</title>
        <authorList>
            <person name="Klenk H.-P."/>
        </authorList>
    </citation>
    <scope>NUCLEOTIDE SEQUENCE [LARGE SCALE GENOMIC DNA]</scope>
    <source>
        <strain evidence="14 15">DSM 13057</strain>
    </source>
</reference>
<comment type="similarity">
    <text evidence="2">Belongs to the TMEM175 family.</text>
</comment>
<evidence type="ECO:0000256" key="12">
    <source>
        <dbReference type="ARBA" id="ARBA00034430"/>
    </source>
</evidence>
<evidence type="ECO:0000256" key="1">
    <source>
        <dbReference type="ARBA" id="ARBA00004141"/>
    </source>
</evidence>
<keyword evidence="4" id="KW-0633">Potassium transport</keyword>
<keyword evidence="7" id="KW-0630">Potassium</keyword>
<evidence type="ECO:0000256" key="10">
    <source>
        <dbReference type="ARBA" id="ARBA00023136"/>
    </source>
</evidence>
<dbReference type="PANTHER" id="PTHR31462:SF5">
    <property type="entry name" value="ENDOSOMAL_LYSOSOMAL PROTON CHANNEL TMEM175"/>
    <property type="match status" value="1"/>
</dbReference>
<dbReference type="Pfam" id="PF06736">
    <property type="entry name" value="TMEM175"/>
    <property type="match status" value="1"/>
</dbReference>
<feature type="transmembrane region" description="Helical" evidence="13">
    <location>
        <begin position="111"/>
        <end position="135"/>
    </location>
</feature>
<protein>
    <submittedName>
        <fullName evidence="14">Membrane protein</fullName>
    </submittedName>
</protein>
<feature type="transmembrane region" description="Helical" evidence="13">
    <location>
        <begin position="79"/>
        <end position="99"/>
    </location>
</feature>
<sequence length="216" mass="23997">MGKARLEAFSDGVMAVAITLLVLDLHTSASTGVPLGQQLVEEWPSFLAYVLSFFVIGTIWVNHHMMFRRVVEVDRLTMLYNLLLLLFVSTIPFTTSTLAEFIQDGGEDARVAVILYGSVSFAMSVCFTLLLQRIFSRDLIRQNIDQRSRRIALRRFGVGLVLYPVATVVGLFSPIVMMVGLIALALYYLVGSSGVIPEEWFESSEHASDDRIDGAV</sequence>
<evidence type="ECO:0000313" key="15">
    <source>
        <dbReference type="Proteomes" id="UP000776164"/>
    </source>
</evidence>
<keyword evidence="3" id="KW-0813">Transport</keyword>